<feature type="compositionally biased region" description="Low complexity" evidence="1">
    <location>
        <begin position="223"/>
        <end position="233"/>
    </location>
</feature>
<evidence type="ECO:0000313" key="3">
    <source>
        <dbReference type="Proteomes" id="UP000605986"/>
    </source>
</evidence>
<feature type="region of interest" description="Disordered" evidence="1">
    <location>
        <begin position="180"/>
        <end position="287"/>
    </location>
</feature>
<reference evidence="2" key="1">
    <citation type="submission" date="2020-01" db="EMBL/GenBank/DDBJ databases">
        <title>Identification and distribution of gene clusters putatively required for synthesis of sphingolipid metabolism inhibitors in phylogenetically diverse species of the filamentous fungus Fusarium.</title>
        <authorList>
            <person name="Kim H.-S."/>
            <person name="Busman M."/>
            <person name="Brown D.W."/>
            <person name="Divon H."/>
            <person name="Uhlig S."/>
            <person name="Proctor R.H."/>
        </authorList>
    </citation>
    <scope>NUCLEOTIDE SEQUENCE</scope>
    <source>
        <strain evidence="2">NRRL 53441</strain>
    </source>
</reference>
<feature type="compositionally biased region" description="Low complexity" evidence="1">
    <location>
        <begin position="189"/>
        <end position="208"/>
    </location>
</feature>
<comment type="caution">
    <text evidence="2">The sequence shown here is derived from an EMBL/GenBank/DDBJ whole genome shotgun (WGS) entry which is preliminary data.</text>
</comment>
<dbReference type="EMBL" id="JAADJG010000384">
    <property type="protein sequence ID" value="KAF4447638.1"/>
    <property type="molecule type" value="Genomic_DNA"/>
</dbReference>
<evidence type="ECO:0000256" key="1">
    <source>
        <dbReference type="SAM" id="MobiDB-lite"/>
    </source>
</evidence>
<accession>A0A8H4KDL7</accession>
<keyword evidence="3" id="KW-1185">Reference proteome</keyword>
<feature type="compositionally biased region" description="Low complexity" evidence="1">
    <location>
        <begin position="250"/>
        <end position="265"/>
    </location>
</feature>
<feature type="compositionally biased region" description="Polar residues" evidence="1">
    <location>
        <begin position="234"/>
        <end position="244"/>
    </location>
</feature>
<evidence type="ECO:0000313" key="2">
    <source>
        <dbReference type="EMBL" id="KAF4447638.1"/>
    </source>
</evidence>
<proteinExistence type="predicted"/>
<sequence>MAFYFQPPIFGPYILPMGPQNVPPAPIVSQPLASFPVYWQHALLLPSCQPNFAPSIKIKAIYHRAGTVLASNDACYNCVPPRDTVLANLSWWSQQHGLGDKAYTRQCTLYLTRSNVSTLTIHPRDGPITPRDLVNKVSFGEVTESDFYSMMTDINRHRYGAFILVDHAYKSLQVLAEEDDENGKKKAPSNGLSNNTTNNTSVNSADNTQSTLARQPSPPNPPAALTNTNAPDPSNTGTDTNSPEPSIPVTTDSSSTAGGITGISTPKGADSKPGSPKVGDKEPEKAE</sequence>
<dbReference type="Proteomes" id="UP000605986">
    <property type="component" value="Unassembled WGS sequence"/>
</dbReference>
<feature type="compositionally biased region" description="Basic and acidic residues" evidence="1">
    <location>
        <begin position="278"/>
        <end position="287"/>
    </location>
</feature>
<dbReference type="AlphaFoldDB" id="A0A8H4KDL7"/>
<protein>
    <submittedName>
        <fullName evidence="2">Uncharacterized protein</fullName>
    </submittedName>
</protein>
<name>A0A8H4KDL7_9HYPO</name>
<organism evidence="2 3">
    <name type="scientific">Fusarium austroafricanum</name>
    <dbReference type="NCBI Taxonomy" id="2364996"/>
    <lineage>
        <taxon>Eukaryota</taxon>
        <taxon>Fungi</taxon>
        <taxon>Dikarya</taxon>
        <taxon>Ascomycota</taxon>
        <taxon>Pezizomycotina</taxon>
        <taxon>Sordariomycetes</taxon>
        <taxon>Hypocreomycetidae</taxon>
        <taxon>Hypocreales</taxon>
        <taxon>Nectriaceae</taxon>
        <taxon>Fusarium</taxon>
        <taxon>Fusarium concolor species complex</taxon>
    </lineage>
</organism>
<gene>
    <name evidence="2" type="ORF">F53441_8842</name>
</gene>
<dbReference type="OrthoDB" id="5093409at2759"/>